<evidence type="ECO:0000256" key="2">
    <source>
        <dbReference type="ARBA" id="ARBA00022525"/>
    </source>
</evidence>
<evidence type="ECO:0000313" key="8">
    <source>
        <dbReference type="EMBL" id="CAF0999611.1"/>
    </source>
</evidence>
<name>A0A819WSB2_9BILA</name>
<dbReference type="Proteomes" id="UP000663866">
    <property type="component" value="Unassembled WGS sequence"/>
</dbReference>
<evidence type="ECO:0000313" key="20">
    <source>
        <dbReference type="Proteomes" id="UP000663866"/>
    </source>
</evidence>
<gene>
    <name evidence="17" type="ORF">BYL167_LOCUS73865</name>
    <name evidence="8" type="ORF">CJN711_LOCUS2283</name>
    <name evidence="18" type="ORF">GIL414_LOCUS67012</name>
    <name evidence="10" type="ORF">KQP761_LOCUS18596</name>
    <name evidence="9" type="ORF">KQP761_LOCUS603</name>
    <name evidence="11" type="ORF">MBJ925_LOCUS449</name>
    <name evidence="15" type="ORF">OVN521_LOCUS20291</name>
    <name evidence="14" type="ORF">SMN809_LOCUS7276</name>
    <name evidence="16" type="ORF">UXM345_LOCUS23827</name>
    <name evidence="12" type="ORF">WKI299_LOCUS213</name>
    <name evidence="13" type="ORF">XDN619_LOCUS547</name>
</gene>
<evidence type="ECO:0000313" key="17">
    <source>
        <dbReference type="EMBL" id="CAF5157990.1"/>
    </source>
</evidence>
<evidence type="ECO:0000313" key="13">
    <source>
        <dbReference type="EMBL" id="CAF1944199.1"/>
    </source>
</evidence>
<comment type="caution">
    <text evidence="5">Lacks conserved residue(s) required for the propagation of feature annotation.</text>
</comment>
<dbReference type="EMBL" id="CAJOBJ010323775">
    <property type="protein sequence ID" value="CAF5173234.1"/>
    <property type="molecule type" value="Genomic_DNA"/>
</dbReference>
<protein>
    <recommendedName>
        <fullName evidence="7">CTCK domain-containing protein</fullName>
    </recommendedName>
</protein>
<dbReference type="InterPro" id="IPR006207">
    <property type="entry name" value="Cys_knot_C"/>
</dbReference>
<dbReference type="OrthoDB" id="9972776at2759"/>
<dbReference type="EMBL" id="CAJOBF010004197">
    <property type="protein sequence ID" value="CAF4128133.1"/>
    <property type="molecule type" value="Genomic_DNA"/>
</dbReference>
<feature type="domain" description="CTCK" evidence="7">
    <location>
        <begin position="28"/>
        <end position="125"/>
    </location>
</feature>
<accession>A0A819WSB2</accession>
<evidence type="ECO:0000256" key="4">
    <source>
        <dbReference type="ARBA" id="ARBA00023157"/>
    </source>
</evidence>
<evidence type="ECO:0000256" key="5">
    <source>
        <dbReference type="PROSITE-ProRule" id="PRU00039"/>
    </source>
</evidence>
<dbReference type="Proteomes" id="UP000663856">
    <property type="component" value="Unassembled WGS sequence"/>
</dbReference>
<evidence type="ECO:0000256" key="1">
    <source>
        <dbReference type="ARBA" id="ARBA00004613"/>
    </source>
</evidence>
<dbReference type="AlphaFoldDB" id="A0A819WSB2"/>
<evidence type="ECO:0000313" key="12">
    <source>
        <dbReference type="EMBL" id="CAF1928601.1"/>
    </source>
</evidence>
<dbReference type="SMART" id="SM00041">
    <property type="entry name" value="CT"/>
    <property type="match status" value="1"/>
</dbReference>
<evidence type="ECO:0000313" key="9">
    <source>
        <dbReference type="EMBL" id="CAF1216658.1"/>
    </source>
</evidence>
<keyword evidence="3 6" id="KW-0732">Signal</keyword>
<dbReference type="Proteomes" id="UP000663887">
    <property type="component" value="Unassembled WGS sequence"/>
</dbReference>
<dbReference type="EMBL" id="CAJOBG010003983">
    <property type="protein sequence ID" value="CAF4089880.1"/>
    <property type="molecule type" value="Genomic_DNA"/>
</dbReference>
<dbReference type="Proteomes" id="UP000663824">
    <property type="component" value="Unassembled WGS sequence"/>
</dbReference>
<proteinExistence type="predicted"/>
<dbReference type="InterPro" id="IPR029034">
    <property type="entry name" value="Cystine-knot_cytokine"/>
</dbReference>
<dbReference type="EMBL" id="CAJNOV010000139">
    <property type="protein sequence ID" value="CAF0999611.1"/>
    <property type="molecule type" value="Genomic_DNA"/>
</dbReference>
<evidence type="ECO:0000313" key="19">
    <source>
        <dbReference type="Proteomes" id="UP000663842"/>
    </source>
</evidence>
<evidence type="ECO:0000256" key="3">
    <source>
        <dbReference type="ARBA" id="ARBA00022729"/>
    </source>
</evidence>
<keyword evidence="2" id="KW-0964">Secreted</keyword>
<dbReference type="Proteomes" id="UP000681967">
    <property type="component" value="Unassembled WGS sequence"/>
</dbReference>
<evidence type="ECO:0000313" key="15">
    <source>
        <dbReference type="EMBL" id="CAF4089880.1"/>
    </source>
</evidence>
<keyword evidence="4" id="KW-1015">Disulfide bond</keyword>
<evidence type="ECO:0000313" key="11">
    <source>
        <dbReference type="EMBL" id="CAF1906086.1"/>
    </source>
</evidence>
<dbReference type="GO" id="GO:0005576">
    <property type="term" value="C:extracellular region"/>
    <property type="evidence" value="ECO:0007669"/>
    <property type="project" value="UniProtKB-SubCell"/>
</dbReference>
<dbReference type="EMBL" id="CAJNOW010000039">
    <property type="protein sequence ID" value="CAF1216658.1"/>
    <property type="molecule type" value="Genomic_DNA"/>
</dbReference>
<feature type="chain" id="PRO_5035620243" description="CTCK domain-containing protein" evidence="6">
    <location>
        <begin position="20"/>
        <end position="126"/>
    </location>
</feature>
<dbReference type="EMBL" id="CAJOBI010002080">
    <property type="protein sequence ID" value="CAF3913441.1"/>
    <property type="molecule type" value="Genomic_DNA"/>
</dbReference>
<dbReference type="Proteomes" id="UP000663842">
    <property type="component" value="Unassembled WGS sequence"/>
</dbReference>
<feature type="signal peptide" evidence="6">
    <location>
        <begin position="1"/>
        <end position="19"/>
    </location>
</feature>
<sequence length="126" mass="14824">MVGITIFLFFLIHTNLSSTTKTLVKHNCQVEAYTETIYLQNCRSKPIKIDTTRCRGQCYSEDFLVYDWQDSPTHYRHKRHLLCCSPTNTEAQEIRVTCENENEPQTVKYRFVISCECKPCNDRCTE</sequence>
<reference evidence="16" key="1">
    <citation type="submission" date="2021-02" db="EMBL/GenBank/DDBJ databases">
        <authorList>
            <person name="Nowell W R."/>
        </authorList>
    </citation>
    <scope>NUCLEOTIDE SEQUENCE</scope>
</reference>
<dbReference type="SUPFAM" id="SSF57501">
    <property type="entry name" value="Cystine-knot cytokines"/>
    <property type="match status" value="1"/>
</dbReference>
<dbReference type="Proteomes" id="UP000663855">
    <property type="component" value="Unassembled WGS sequence"/>
</dbReference>
<keyword evidence="20" id="KW-1185">Reference proteome</keyword>
<dbReference type="Proteomes" id="UP000676336">
    <property type="component" value="Unassembled WGS sequence"/>
</dbReference>
<dbReference type="EMBL" id="CAJNRE010000028">
    <property type="protein sequence ID" value="CAF1906086.1"/>
    <property type="molecule type" value="Genomic_DNA"/>
</dbReference>
<dbReference type="InterPro" id="IPR004133">
    <property type="entry name" value="DAN_dom"/>
</dbReference>
<evidence type="ECO:0000313" key="18">
    <source>
        <dbReference type="EMBL" id="CAF5173234.1"/>
    </source>
</evidence>
<organism evidence="16 19">
    <name type="scientific">Rotaria magnacalcarata</name>
    <dbReference type="NCBI Taxonomy" id="392030"/>
    <lineage>
        <taxon>Eukaryota</taxon>
        <taxon>Metazoa</taxon>
        <taxon>Spiralia</taxon>
        <taxon>Gnathifera</taxon>
        <taxon>Rotifera</taxon>
        <taxon>Eurotatoria</taxon>
        <taxon>Bdelloidea</taxon>
        <taxon>Philodinida</taxon>
        <taxon>Philodinidae</taxon>
        <taxon>Rotaria</taxon>
    </lineage>
</organism>
<evidence type="ECO:0000256" key="6">
    <source>
        <dbReference type="SAM" id="SignalP"/>
    </source>
</evidence>
<dbReference type="Gene3D" id="2.10.90.10">
    <property type="entry name" value="Cystine-knot cytokines"/>
    <property type="match status" value="1"/>
</dbReference>
<dbReference type="EMBL" id="CAJNOW010009487">
    <property type="protein sequence ID" value="CAF1563984.1"/>
    <property type="molecule type" value="Genomic_DNA"/>
</dbReference>
<evidence type="ECO:0000313" key="10">
    <source>
        <dbReference type="EMBL" id="CAF1563984.1"/>
    </source>
</evidence>
<dbReference type="PROSITE" id="PS01225">
    <property type="entry name" value="CTCK_2"/>
    <property type="match status" value="1"/>
</dbReference>
<dbReference type="EMBL" id="CAJNRG010000027">
    <property type="protein sequence ID" value="CAF1944199.1"/>
    <property type="molecule type" value="Genomic_DNA"/>
</dbReference>
<evidence type="ECO:0000259" key="7">
    <source>
        <dbReference type="PROSITE" id="PS01225"/>
    </source>
</evidence>
<dbReference type="Proteomes" id="UP000663834">
    <property type="component" value="Unassembled WGS sequence"/>
</dbReference>
<dbReference type="EMBL" id="CAJOBH010263213">
    <property type="protein sequence ID" value="CAF5157990.1"/>
    <property type="molecule type" value="Genomic_DNA"/>
</dbReference>
<comment type="caution">
    <text evidence="16">The sequence shown here is derived from an EMBL/GenBank/DDBJ whole genome shotgun (WGS) entry which is preliminary data.</text>
</comment>
<dbReference type="Proteomes" id="UP000681720">
    <property type="component" value="Unassembled WGS sequence"/>
</dbReference>
<evidence type="ECO:0000313" key="16">
    <source>
        <dbReference type="EMBL" id="CAF4128133.1"/>
    </source>
</evidence>
<dbReference type="Pfam" id="PF03045">
    <property type="entry name" value="DAN"/>
    <property type="match status" value="1"/>
</dbReference>
<evidence type="ECO:0000313" key="14">
    <source>
        <dbReference type="EMBL" id="CAF3913441.1"/>
    </source>
</evidence>
<comment type="subcellular location">
    <subcellularLocation>
        <location evidence="1">Secreted</location>
    </subcellularLocation>
</comment>
<dbReference type="EMBL" id="CAJNRF010000012">
    <property type="protein sequence ID" value="CAF1928601.1"/>
    <property type="molecule type" value="Genomic_DNA"/>
</dbReference>